<dbReference type="EMBL" id="JADFUA010000001">
    <property type="protein sequence ID" value="MBE9608069.1"/>
    <property type="molecule type" value="Genomic_DNA"/>
</dbReference>
<dbReference type="RefSeq" id="WP_194114572.1">
    <property type="nucleotide sequence ID" value="NZ_JADFUA010000001.1"/>
</dbReference>
<dbReference type="Pfam" id="PF00534">
    <property type="entry name" value="Glycos_transf_1"/>
    <property type="match status" value="1"/>
</dbReference>
<evidence type="ECO:0000259" key="1">
    <source>
        <dbReference type="Pfam" id="PF00534"/>
    </source>
</evidence>
<dbReference type="Gene3D" id="3.40.50.2000">
    <property type="entry name" value="Glycogen Phosphorylase B"/>
    <property type="match status" value="2"/>
</dbReference>
<proteinExistence type="predicted"/>
<sequence>MSHTPAKPRTLRILHTESSCGWGGQEIRILTEAAGMIARGHAATILACPDSNIARAAKNHGIPVVELPIFKKRPWSLWAMRCYLAKHAQDFDVINTHSSTDAWLIALAGLSVYGMPPVVRTRHVSTAINNLPFTRWLYLQATRHIVTTGEKLRQTLHADNRYPLEHMVSIPTGIDLNRYCPGDRIVQRAKLGLAERPTLGIVATLRSWKGHCDLLPVWAKLQTRFPNWQLVVCGDGPRREALEAQTDELGLRNSVHFVGNREDVEEWLQAFDLFTLPSYGNEGVPQGLMQAMASRLPVVSTTVGAIAEAVVDCETGFLVDPRQLDQLEAALAKLMGDTALREQMADAALAHARARFGSEHMLDAMSIVFDNAIKAGA</sequence>
<feature type="domain" description="Glycosyltransferase subfamily 4-like N-terminal" evidence="2">
    <location>
        <begin position="22"/>
        <end position="178"/>
    </location>
</feature>
<dbReference type="Proteomes" id="UP000604481">
    <property type="component" value="Unassembled WGS sequence"/>
</dbReference>
<dbReference type="AlphaFoldDB" id="A0A8J7FJS3"/>
<dbReference type="PANTHER" id="PTHR12526:SF638">
    <property type="entry name" value="SPORE COAT PROTEIN SA"/>
    <property type="match status" value="1"/>
</dbReference>
<dbReference type="CDD" id="cd03801">
    <property type="entry name" value="GT4_PimA-like"/>
    <property type="match status" value="1"/>
</dbReference>
<keyword evidence="4" id="KW-1185">Reference proteome</keyword>
<reference evidence="3 4" key="1">
    <citation type="submission" date="2020-10" db="EMBL/GenBank/DDBJ databases">
        <title>The genome sequence of Chitinilyticum litopenaei 4Y14.</title>
        <authorList>
            <person name="Liu Y."/>
        </authorList>
    </citation>
    <scope>NUCLEOTIDE SEQUENCE [LARGE SCALE GENOMIC DNA]</scope>
    <source>
        <strain evidence="3 4">4Y14</strain>
    </source>
</reference>
<dbReference type="SUPFAM" id="SSF53756">
    <property type="entry name" value="UDP-Glycosyltransferase/glycogen phosphorylase"/>
    <property type="match status" value="1"/>
</dbReference>
<dbReference type="PANTHER" id="PTHR12526">
    <property type="entry name" value="GLYCOSYLTRANSFERASE"/>
    <property type="match status" value="1"/>
</dbReference>
<evidence type="ECO:0000313" key="3">
    <source>
        <dbReference type="EMBL" id="MBE9608069.1"/>
    </source>
</evidence>
<organism evidence="3 4">
    <name type="scientific">Chitinilyticum piscinae</name>
    <dbReference type="NCBI Taxonomy" id="2866724"/>
    <lineage>
        <taxon>Bacteria</taxon>
        <taxon>Pseudomonadati</taxon>
        <taxon>Pseudomonadota</taxon>
        <taxon>Betaproteobacteria</taxon>
        <taxon>Neisseriales</taxon>
        <taxon>Chitinibacteraceae</taxon>
        <taxon>Chitinilyticum</taxon>
    </lineage>
</organism>
<name>A0A8J7FJS3_9NEIS</name>
<dbReference type="InterPro" id="IPR028098">
    <property type="entry name" value="Glyco_trans_4-like_N"/>
</dbReference>
<dbReference type="GO" id="GO:0016757">
    <property type="term" value="F:glycosyltransferase activity"/>
    <property type="evidence" value="ECO:0007669"/>
    <property type="project" value="InterPro"/>
</dbReference>
<dbReference type="InterPro" id="IPR001296">
    <property type="entry name" value="Glyco_trans_1"/>
</dbReference>
<accession>A0A8J7FJS3</accession>
<protein>
    <submittedName>
        <fullName evidence="3">Glycosyltransferase family 4 protein</fullName>
    </submittedName>
</protein>
<evidence type="ECO:0000259" key="2">
    <source>
        <dbReference type="Pfam" id="PF13439"/>
    </source>
</evidence>
<gene>
    <name evidence="3" type="ORF">INR99_01795</name>
</gene>
<evidence type="ECO:0000313" key="4">
    <source>
        <dbReference type="Proteomes" id="UP000604481"/>
    </source>
</evidence>
<comment type="caution">
    <text evidence="3">The sequence shown here is derived from an EMBL/GenBank/DDBJ whole genome shotgun (WGS) entry which is preliminary data.</text>
</comment>
<feature type="domain" description="Glycosyl transferase family 1" evidence="1">
    <location>
        <begin position="186"/>
        <end position="348"/>
    </location>
</feature>
<dbReference type="Pfam" id="PF13439">
    <property type="entry name" value="Glyco_transf_4"/>
    <property type="match status" value="1"/>
</dbReference>